<dbReference type="Proteomes" id="UP001162031">
    <property type="component" value="Unassembled WGS sequence"/>
</dbReference>
<comment type="caution">
    <text evidence="1">The sequence shown here is derived from an EMBL/GenBank/DDBJ whole genome shotgun (WGS) entry which is preliminary data.</text>
</comment>
<organism evidence="1 2">
    <name type="scientific">Hyaloperonospora brassicae</name>
    <name type="common">Brassica downy mildew</name>
    <name type="synonym">Peronospora brassicae</name>
    <dbReference type="NCBI Taxonomy" id="162125"/>
    <lineage>
        <taxon>Eukaryota</taxon>
        <taxon>Sar</taxon>
        <taxon>Stramenopiles</taxon>
        <taxon>Oomycota</taxon>
        <taxon>Peronosporomycetes</taxon>
        <taxon>Peronosporales</taxon>
        <taxon>Peronosporaceae</taxon>
        <taxon>Hyaloperonospora</taxon>
    </lineage>
</organism>
<reference evidence="1" key="1">
    <citation type="submission" date="2022-12" db="EMBL/GenBank/DDBJ databases">
        <authorList>
            <person name="Webb A."/>
        </authorList>
    </citation>
    <scope>NUCLEOTIDE SEQUENCE</scope>
    <source>
        <strain evidence="1">Hp1</strain>
    </source>
</reference>
<accession>A0AAV0TWK3</accession>
<dbReference type="Gene3D" id="3.40.50.11960">
    <property type="match status" value="1"/>
</dbReference>
<keyword evidence="2" id="KW-1185">Reference proteome</keyword>
<dbReference type="AlphaFoldDB" id="A0AAV0TWK3"/>
<dbReference type="EMBL" id="CANTFL010000921">
    <property type="protein sequence ID" value="CAI5728740.1"/>
    <property type="molecule type" value="Genomic_DNA"/>
</dbReference>
<dbReference type="Pfam" id="PF10199">
    <property type="entry name" value="Adaptin_binding"/>
    <property type="match status" value="1"/>
</dbReference>
<name>A0AAV0TWK3_HYABA</name>
<gene>
    <name evidence="1" type="ORF">HBR001_LOCUS4395</name>
</gene>
<evidence type="ECO:0000313" key="1">
    <source>
        <dbReference type="EMBL" id="CAI5728740.1"/>
    </source>
</evidence>
<dbReference type="PANTHER" id="PTHR14659:SF1">
    <property type="entry name" value="ALPHA- AND GAMMA-ADAPTIN-BINDING PROTEIN P34"/>
    <property type="match status" value="1"/>
</dbReference>
<dbReference type="PANTHER" id="PTHR14659">
    <property type="entry name" value="ALPHA- AND GAMMA-ADAPTIN-BINDING PROTEIN P34"/>
    <property type="match status" value="1"/>
</dbReference>
<protein>
    <submittedName>
        <fullName evidence="1">Uncharacterized protein</fullName>
    </submittedName>
</protein>
<evidence type="ECO:0000313" key="2">
    <source>
        <dbReference type="Proteomes" id="UP001162031"/>
    </source>
</evidence>
<proteinExistence type="predicted"/>
<sequence length="325" mass="35359">MAAAASRLLVLSSDVEGARSAVSELTDLCNDCAADAPNAATRHNAPALTLQTKYYRAQVDVHVHVVQDNAPAPALQHELCDYEAVLVVVNAAEEESFQHVCGFAARVAELATVDVCLLLVSSTCMETTERVETMESWCHGNGFELVVSSGAEGSCGDHSVAGEKHGVARVLEALQCNRWRSMEMHMRQTARAVPLDVFVAESRETNVDEMVSLEDEVGNKEEHEEESCDGSEALRQETQLVQALDIGACPSVPSEAIRGRGESDDDVDMDEFCALIAQVRNVRDQVAFLDDTERRERAAEVAMKLSKFLGDHDDYLDEASFAAAL</sequence>
<dbReference type="InterPro" id="IPR019341">
    <property type="entry name" value="Alpha/Gamma-adaptin-bd_p34"/>
</dbReference>